<keyword evidence="4" id="KW-1185">Reference proteome</keyword>
<protein>
    <recommendedName>
        <fullName evidence="5">Plasmid stabilization protein</fullName>
    </recommendedName>
</protein>
<evidence type="ECO:0000256" key="2">
    <source>
        <dbReference type="SAM" id="Coils"/>
    </source>
</evidence>
<dbReference type="Proteomes" id="UP000190813">
    <property type="component" value="Unassembled WGS sequence"/>
</dbReference>
<name>A0A1T3MRL5_9FLAO</name>
<reference evidence="3 4" key="1">
    <citation type="submission" date="2016-06" db="EMBL/GenBank/DDBJ databases">
        <title>Revisiting the taxonomy of the Elizabethkingia Genus based on Whole-Genome Sequencing, Optical Mapping, and MALDI-TOF.</title>
        <authorList>
            <person name="Nicholson A.C."/>
        </authorList>
    </citation>
    <scope>NUCLEOTIDE SEQUENCE [LARGE SCALE GENOMIC DNA]</scope>
    <source>
        <strain evidence="3 4">G4070</strain>
    </source>
</reference>
<accession>A0A1T3MRL5</accession>
<evidence type="ECO:0000313" key="4">
    <source>
        <dbReference type="Proteomes" id="UP000190813"/>
    </source>
</evidence>
<evidence type="ECO:0000313" key="3">
    <source>
        <dbReference type="EMBL" id="OPC67099.1"/>
    </source>
</evidence>
<feature type="coiled-coil region" evidence="2">
    <location>
        <begin position="14"/>
        <end position="50"/>
    </location>
</feature>
<dbReference type="Gene3D" id="3.30.2310.20">
    <property type="entry name" value="RelE-like"/>
    <property type="match status" value="1"/>
</dbReference>
<dbReference type="Pfam" id="PF05016">
    <property type="entry name" value="ParE_toxin"/>
    <property type="match status" value="1"/>
</dbReference>
<sequence>MKNGYKVFWTQNALDELSRTIEYLENNFTEKELKKLAQKLEDTIEVISKSPTIYPNADSKKIYKAIILKFNTLYYRIKDNNIEILSFFSNRQNPGKRKI</sequence>
<evidence type="ECO:0000256" key="1">
    <source>
        <dbReference type="ARBA" id="ARBA00022649"/>
    </source>
</evidence>
<gene>
    <name evidence="3" type="ORF">BAZ10_16660</name>
</gene>
<dbReference type="RefSeq" id="WP_078771323.1">
    <property type="nucleotide sequence ID" value="NZ_CBCSBR010000046.1"/>
</dbReference>
<dbReference type="AlphaFoldDB" id="A0A1T3MRL5"/>
<proteinExistence type="predicted"/>
<dbReference type="InterPro" id="IPR035093">
    <property type="entry name" value="RelE/ParE_toxin_dom_sf"/>
</dbReference>
<dbReference type="EMBL" id="MAHX01000008">
    <property type="protein sequence ID" value="OPC67099.1"/>
    <property type="molecule type" value="Genomic_DNA"/>
</dbReference>
<evidence type="ECO:0008006" key="5">
    <source>
        <dbReference type="Google" id="ProtNLM"/>
    </source>
</evidence>
<organism evidence="3 4">
    <name type="scientific">Elizabethkingia occulta</name>
    <dbReference type="NCBI Taxonomy" id="1867263"/>
    <lineage>
        <taxon>Bacteria</taxon>
        <taxon>Pseudomonadati</taxon>
        <taxon>Bacteroidota</taxon>
        <taxon>Flavobacteriia</taxon>
        <taxon>Flavobacteriales</taxon>
        <taxon>Weeksellaceae</taxon>
        <taxon>Elizabethkingia</taxon>
    </lineage>
</organism>
<keyword evidence="1" id="KW-1277">Toxin-antitoxin system</keyword>
<dbReference type="InterPro" id="IPR007712">
    <property type="entry name" value="RelE/ParE_toxin"/>
</dbReference>
<keyword evidence="2" id="KW-0175">Coiled coil</keyword>
<comment type="caution">
    <text evidence="3">The sequence shown here is derived from an EMBL/GenBank/DDBJ whole genome shotgun (WGS) entry which is preliminary data.</text>
</comment>